<proteinExistence type="predicted"/>
<sequence length="321" mass="33674">MADLMRLDGLSAKIESSSGTYGAPSLTDDGVRVAERLWSNISFAYQYGHLRDGVASASAIPAAPAIPSAPVVTLDIWAELRGKGSAYADSDTGRTELDALYRACGYGETTVVTGGLETVTHAPTDASHATTSIKAYAGGLSFPIRNCRGNFVIPMTAGELGLIHFTMQGILNADPTAEALAAHTYDSTVPISSTTLALSIGGWSSANMDPESAEFDAGNAVTLVPSGNATSGIEEWGVPSKFPLFTVRARSKVGSYEPFSVLAAGTLGALSMQYGSVQYNKVKISSANLQIMPDGISMIDLDDFTGFEIKYFVPAPSILYD</sequence>
<comment type="caution">
    <text evidence="1">The sequence shown here is derived from an EMBL/GenBank/DDBJ whole genome shotgun (WGS) entry which is preliminary data.</text>
</comment>
<evidence type="ECO:0000313" key="1">
    <source>
        <dbReference type="EMBL" id="KKM13849.1"/>
    </source>
</evidence>
<name>A0A0F9I2E4_9ZZZZ</name>
<dbReference type="AlphaFoldDB" id="A0A0F9I2E4"/>
<protein>
    <submittedName>
        <fullName evidence="1">Uncharacterized protein</fullName>
    </submittedName>
</protein>
<gene>
    <name evidence="1" type="ORF">LCGC14_1712070</name>
</gene>
<reference evidence="1" key="1">
    <citation type="journal article" date="2015" name="Nature">
        <title>Complex archaea that bridge the gap between prokaryotes and eukaryotes.</title>
        <authorList>
            <person name="Spang A."/>
            <person name="Saw J.H."/>
            <person name="Jorgensen S.L."/>
            <person name="Zaremba-Niedzwiedzka K."/>
            <person name="Martijn J."/>
            <person name="Lind A.E."/>
            <person name="van Eijk R."/>
            <person name="Schleper C."/>
            <person name="Guy L."/>
            <person name="Ettema T.J."/>
        </authorList>
    </citation>
    <scope>NUCLEOTIDE SEQUENCE</scope>
</reference>
<accession>A0A0F9I2E4</accession>
<dbReference type="EMBL" id="LAZR01015283">
    <property type="protein sequence ID" value="KKM13849.1"/>
    <property type="molecule type" value="Genomic_DNA"/>
</dbReference>
<organism evidence="1">
    <name type="scientific">marine sediment metagenome</name>
    <dbReference type="NCBI Taxonomy" id="412755"/>
    <lineage>
        <taxon>unclassified sequences</taxon>
        <taxon>metagenomes</taxon>
        <taxon>ecological metagenomes</taxon>
    </lineage>
</organism>